<evidence type="ECO:0000313" key="1">
    <source>
        <dbReference type="EMBL" id="AXY82792.1"/>
    </source>
</evidence>
<accession>A0A385IIT4</accession>
<keyword evidence="2" id="KW-1185">Reference proteome</keyword>
<dbReference type="EMBL" id="MH713599">
    <property type="protein sequence ID" value="AXY82792.1"/>
    <property type="molecule type" value="Genomic_DNA"/>
</dbReference>
<protein>
    <submittedName>
        <fullName evidence="1">Uncharacterized protein</fullName>
    </submittedName>
</protein>
<sequence>MERILDLTHLLNEEKDFFSSESELFEIDPESEYLFDVQDSGLYLTLNQG</sequence>
<reference evidence="1 2" key="1">
    <citation type="journal article" date="2018" name="Sci. Rep.">
        <title>Enhanced antibacterial effect of the novel T4-like bacteriophage KARL-1 in combination with antibiotics against multi-drug resistant Acinetobacter baumannii.</title>
        <authorList>
            <person name="Jansen M."/>
            <person name="Wahida A."/>
            <person name="Latz S."/>
            <person name="Kruttgen A."/>
            <person name="Hafner H."/>
            <person name="Buhl E.M."/>
            <person name="Ritter K."/>
            <person name="Horz H.P."/>
        </authorList>
    </citation>
    <scope>NUCLEOTIDE SEQUENCE [LARGE SCALE GENOMIC DNA]</scope>
</reference>
<organism evidence="1 2">
    <name type="scientific">Acinetobacter phage KARL-1</name>
    <dbReference type="NCBI Taxonomy" id="2301662"/>
    <lineage>
        <taxon>Viruses</taxon>
        <taxon>Duplodnaviria</taxon>
        <taxon>Heunggongvirae</taxon>
        <taxon>Uroviricota</taxon>
        <taxon>Caudoviricetes</taxon>
        <taxon>Pantevenvirales</taxon>
        <taxon>Straboviridae</taxon>
        <taxon>Twarogvirinae</taxon>
        <taxon>Lazarusvirus</taxon>
        <taxon>Lazarusvirus karl</taxon>
    </lineage>
</organism>
<gene>
    <name evidence="1" type="ORF">KARL1_173</name>
</gene>
<proteinExistence type="predicted"/>
<evidence type="ECO:0000313" key="2">
    <source>
        <dbReference type="Proteomes" id="UP000277855"/>
    </source>
</evidence>
<name>A0A385IIT4_9CAUD</name>
<dbReference type="Proteomes" id="UP000277855">
    <property type="component" value="Segment"/>
</dbReference>